<keyword evidence="3" id="KW-1185">Reference proteome</keyword>
<dbReference type="AlphaFoldDB" id="F4S6G9"/>
<proteinExistence type="predicted"/>
<reference evidence="3" key="1">
    <citation type="journal article" date="2011" name="Proc. Natl. Acad. Sci. U.S.A.">
        <title>Obligate biotrophy features unraveled by the genomic analysis of rust fungi.</title>
        <authorList>
            <person name="Duplessis S."/>
            <person name="Cuomo C.A."/>
            <person name="Lin Y.-C."/>
            <person name="Aerts A."/>
            <person name="Tisserant E."/>
            <person name="Veneault-Fourrey C."/>
            <person name="Joly D.L."/>
            <person name="Hacquard S."/>
            <person name="Amselem J."/>
            <person name="Cantarel B.L."/>
            <person name="Chiu R."/>
            <person name="Coutinho P.M."/>
            <person name="Feau N."/>
            <person name="Field M."/>
            <person name="Frey P."/>
            <person name="Gelhaye E."/>
            <person name="Goldberg J."/>
            <person name="Grabherr M.G."/>
            <person name="Kodira C.D."/>
            <person name="Kohler A."/>
            <person name="Kuees U."/>
            <person name="Lindquist E.A."/>
            <person name="Lucas S.M."/>
            <person name="Mago R."/>
            <person name="Mauceli E."/>
            <person name="Morin E."/>
            <person name="Murat C."/>
            <person name="Pangilinan J.L."/>
            <person name="Park R."/>
            <person name="Pearson M."/>
            <person name="Quesneville H."/>
            <person name="Rouhier N."/>
            <person name="Sakthikumar S."/>
            <person name="Salamov A.A."/>
            <person name="Schmutz J."/>
            <person name="Selles B."/>
            <person name="Shapiro H."/>
            <person name="Tanguay P."/>
            <person name="Tuskan G.A."/>
            <person name="Henrissat B."/>
            <person name="Van de Peer Y."/>
            <person name="Rouze P."/>
            <person name="Ellis J.G."/>
            <person name="Dodds P.N."/>
            <person name="Schein J.E."/>
            <person name="Zhong S."/>
            <person name="Hamelin R.C."/>
            <person name="Grigoriev I.V."/>
            <person name="Szabo L.J."/>
            <person name="Martin F."/>
        </authorList>
    </citation>
    <scope>NUCLEOTIDE SEQUENCE [LARGE SCALE GENOMIC DNA]</scope>
    <source>
        <strain evidence="3">98AG31 / pathotype 3-4-7</strain>
    </source>
</reference>
<dbReference type="Proteomes" id="UP000001072">
    <property type="component" value="Unassembled WGS sequence"/>
</dbReference>
<evidence type="ECO:0000313" key="3">
    <source>
        <dbReference type="Proteomes" id="UP000001072"/>
    </source>
</evidence>
<feature type="region of interest" description="Disordered" evidence="1">
    <location>
        <begin position="1"/>
        <end position="20"/>
    </location>
</feature>
<sequence length="243" mass="26165">MNPNGGSSGDMGPESAEGSRMSKAIDNIKHKAILDLTQGVTEQSTNEGIIIFMTGCENHAPIGPIRWTVFEVERYIFGDPSESCSTRKCDIGKIGGQRLNKWGQPEGYLFTGATKPRVSSGLGMAWPSVSTTPRHLSTVHGEGLKEHVSFNSMSMNGVTDRRSYGDDCIDDGVRVGCSTLALPTYVMQVFIYQFSNDANPVFAGWTAGMVRQLPTTTLGAGGRYHQNCGVVSVSEDTGQWCAA</sequence>
<dbReference type="EMBL" id="GL883155">
    <property type="protein sequence ID" value="EGF99763.1"/>
    <property type="molecule type" value="Genomic_DNA"/>
</dbReference>
<gene>
    <name evidence="2" type="ORF">MELLADRAFT_112436</name>
</gene>
<protein>
    <submittedName>
        <fullName evidence="2">Uncharacterized protein</fullName>
    </submittedName>
</protein>
<dbReference type="KEGG" id="mlr:MELLADRAFT_112436"/>
<accession>F4S6G9</accession>
<dbReference type="VEuPathDB" id="FungiDB:MELLADRAFT_112436"/>
<dbReference type="RefSeq" id="XP_007417045.1">
    <property type="nucleotide sequence ID" value="XM_007416983.1"/>
</dbReference>
<organism evidence="3">
    <name type="scientific">Melampsora larici-populina (strain 98AG31 / pathotype 3-4-7)</name>
    <name type="common">Poplar leaf rust fungus</name>
    <dbReference type="NCBI Taxonomy" id="747676"/>
    <lineage>
        <taxon>Eukaryota</taxon>
        <taxon>Fungi</taxon>
        <taxon>Dikarya</taxon>
        <taxon>Basidiomycota</taxon>
        <taxon>Pucciniomycotina</taxon>
        <taxon>Pucciniomycetes</taxon>
        <taxon>Pucciniales</taxon>
        <taxon>Melampsoraceae</taxon>
        <taxon>Melampsora</taxon>
    </lineage>
</organism>
<dbReference type="HOGENOM" id="CLU_1142803_0_0_1"/>
<evidence type="ECO:0000256" key="1">
    <source>
        <dbReference type="SAM" id="MobiDB-lite"/>
    </source>
</evidence>
<dbReference type="GeneID" id="18924683"/>
<name>F4S6G9_MELLP</name>
<dbReference type="InParanoid" id="F4S6G9"/>
<evidence type="ECO:0000313" key="2">
    <source>
        <dbReference type="EMBL" id="EGF99763.1"/>
    </source>
</evidence>